<feature type="compositionally biased region" description="Basic and acidic residues" evidence="5">
    <location>
        <begin position="444"/>
        <end position="453"/>
    </location>
</feature>
<keyword evidence="2" id="KW-0540">Nuclease</keyword>
<dbReference type="EMBL" id="CP090145">
    <property type="protein sequence ID" value="UOX32891.1"/>
    <property type="molecule type" value="Genomic_DNA"/>
</dbReference>
<dbReference type="InterPro" id="IPR026444">
    <property type="entry name" value="Secre_tail"/>
</dbReference>
<evidence type="ECO:0000256" key="4">
    <source>
        <dbReference type="ARBA" id="ARBA00022801"/>
    </source>
</evidence>
<protein>
    <submittedName>
        <fullName evidence="7">Endonuclease</fullName>
    </submittedName>
</protein>
<evidence type="ECO:0000313" key="7">
    <source>
        <dbReference type="EMBL" id="UOX32891.1"/>
    </source>
</evidence>
<evidence type="ECO:0000256" key="2">
    <source>
        <dbReference type="ARBA" id="ARBA00022722"/>
    </source>
</evidence>
<comment type="similarity">
    <text evidence="1">Belongs to the EndA/NucM nuclease family.</text>
</comment>
<dbReference type="PANTHER" id="PTHR33607:SF2">
    <property type="entry name" value="ENDONUCLEASE-1"/>
    <property type="match status" value="1"/>
</dbReference>
<evidence type="ECO:0000259" key="6">
    <source>
        <dbReference type="Pfam" id="PF18962"/>
    </source>
</evidence>
<dbReference type="PANTHER" id="PTHR33607">
    <property type="entry name" value="ENDONUCLEASE-1"/>
    <property type="match status" value="1"/>
</dbReference>
<evidence type="ECO:0000256" key="3">
    <source>
        <dbReference type="ARBA" id="ARBA00022729"/>
    </source>
</evidence>
<dbReference type="SUPFAM" id="SSF54060">
    <property type="entry name" value="His-Me finger endonucleases"/>
    <property type="match status" value="1"/>
</dbReference>
<dbReference type="NCBIfam" id="TIGR04183">
    <property type="entry name" value="Por_Secre_tail"/>
    <property type="match status" value="1"/>
</dbReference>
<keyword evidence="4" id="KW-0378">Hydrolase</keyword>
<dbReference type="SUPFAM" id="SSF141072">
    <property type="entry name" value="CalX-like"/>
    <property type="match status" value="1"/>
</dbReference>
<keyword evidence="3" id="KW-0732">Signal</keyword>
<sequence>MTQKVLFFLFLFNFSFSQIVINEIDADTAGSDQLEFIELKSTNPNFPLDGYVLVFFNETNVSSYFTIDLDGYTTDINGIAHFGNTMVSPSPMGSFFNGAIENGPDIVALYQGSSDDFPYNASTSTGTLATTTNLIDALAYSNSTSQPTNLMSILNVTICTRENTTQSVQRKNDGTYEAKTPTPGINNDGSGIVINYLTILTSQNSYIEGENFNIVFTTDTPVTDQDLEINITLTNGNFMVNDYIGSGSLTVLIPVGETTTQTNINIFDDTTDEGDEEMLIDVQSLPFGYASANDNIIIRIYDNDYIVQSYGTPLNPTYGLVAPTIPAGYYDSLEGLSGDALRQALQDIIADPNTVHAHNYGDIVYILKESDKNPKNSNEVWQMYVESPKPILDYQTGSSNIGVWNREHIFPQSRGGFSGGTDSTPDGINVWLPTNADDIQSGHGDAHHIRAEDGAENSSRSNKDYGLDYNGPSGSQGSWHGDVARALFYMAVRYNGLELVNGNPPDNTANQLGDLASLLTWNTQDPADDFEMNRNNYIYTWQVNRNPFIDYPELADYIFGANYGDTWSFTLSNQNFTENKIKVYPNPTTDYLIISGLEDESKVELYTLTGQLVLEKVFNNETNLDLDLTSGMYLVKVTNGNKTDYRRIIVR</sequence>
<evidence type="ECO:0000313" key="8">
    <source>
        <dbReference type="Proteomes" id="UP000830454"/>
    </source>
</evidence>
<reference evidence="7" key="2">
    <citation type="submission" date="2022-04" db="EMBL/GenBank/DDBJ databases">
        <title>Complete Genome Sequence of Flavobacterium sediminilitoris YSM-43, Isolated from a Tidal Sediment.</title>
        <authorList>
            <person name="Lee P.A."/>
        </authorList>
    </citation>
    <scope>NUCLEOTIDE SEQUENCE</scope>
    <source>
        <strain evidence="7">YSM-43</strain>
    </source>
</reference>
<reference evidence="7" key="1">
    <citation type="submission" date="2021-12" db="EMBL/GenBank/DDBJ databases">
        <authorList>
            <person name="Cha I.-T."/>
            <person name="Lee K.-E."/>
            <person name="Park S.-J."/>
        </authorList>
    </citation>
    <scope>NUCLEOTIDE SEQUENCE</scope>
    <source>
        <strain evidence="7">YSM-43</strain>
    </source>
</reference>
<dbReference type="Pfam" id="PF18962">
    <property type="entry name" value="Por_Secre_tail"/>
    <property type="match status" value="1"/>
</dbReference>
<dbReference type="GO" id="GO:0004519">
    <property type="term" value="F:endonuclease activity"/>
    <property type="evidence" value="ECO:0007669"/>
    <property type="project" value="UniProtKB-KW"/>
</dbReference>
<proteinExistence type="inferred from homology"/>
<gene>
    <name evidence="7" type="ORF">LXD69_12690</name>
</gene>
<name>A0ABY4HJ77_9FLAO</name>
<dbReference type="Pfam" id="PF04231">
    <property type="entry name" value="Endonuclease_1"/>
    <property type="match status" value="1"/>
</dbReference>
<dbReference type="Proteomes" id="UP000830454">
    <property type="component" value="Chromosome"/>
</dbReference>
<keyword evidence="8" id="KW-1185">Reference proteome</keyword>
<dbReference type="InterPro" id="IPR007346">
    <property type="entry name" value="Endonuclease-I"/>
</dbReference>
<dbReference type="RefSeq" id="WP_246915686.1">
    <property type="nucleotide sequence ID" value="NZ_CP090145.1"/>
</dbReference>
<feature type="region of interest" description="Disordered" evidence="5">
    <location>
        <begin position="434"/>
        <end position="469"/>
    </location>
</feature>
<keyword evidence="7" id="KW-0255">Endonuclease</keyword>
<dbReference type="InterPro" id="IPR038081">
    <property type="entry name" value="CalX-like_sf"/>
</dbReference>
<evidence type="ECO:0000256" key="1">
    <source>
        <dbReference type="ARBA" id="ARBA00006429"/>
    </source>
</evidence>
<evidence type="ECO:0000256" key="5">
    <source>
        <dbReference type="SAM" id="MobiDB-lite"/>
    </source>
</evidence>
<dbReference type="InterPro" id="IPR044925">
    <property type="entry name" value="His-Me_finger_sf"/>
</dbReference>
<organism evidence="7 8">
    <name type="scientific">Flavobacterium sediminilitoris</name>
    <dbReference type="NCBI Taxonomy" id="2024526"/>
    <lineage>
        <taxon>Bacteria</taxon>
        <taxon>Pseudomonadati</taxon>
        <taxon>Bacteroidota</taxon>
        <taxon>Flavobacteriia</taxon>
        <taxon>Flavobacteriales</taxon>
        <taxon>Flavobacteriaceae</taxon>
        <taxon>Flavobacterium</taxon>
    </lineage>
</organism>
<feature type="domain" description="Secretion system C-terminal sorting" evidence="6">
    <location>
        <begin position="583"/>
        <end position="650"/>
    </location>
</feature>
<accession>A0ABY4HJ77</accession>